<evidence type="ECO:0000313" key="3">
    <source>
        <dbReference type="Proteomes" id="UP001139347"/>
    </source>
</evidence>
<sequence>MKILYLDIDSLRADHLGCYGYQRDTSPNIDRIAKDGVRFENYYTSDAPCAPSRTALLSGRFGIHSGLIGHGGTAGDYRHEGAGRSFSDRLARESLPAFLRRQGLHTALISTFAERHSAWTFYAGFNEMHNIGKGGGESAEHVTPTVMKWIEANASKDNWYLHVNYWDPHTPYRVPFENGNMFEDDPLPDWLTEEVFDEHMRKRGQHTLTDMNNLAQTHYYRYPRHGKMIEKREDLRVILDNYDSAIRYVDEHIGKLLQCFEEQGVLDDMVIIISSDHGESMGELGIYSEHGTADQATCRIPMIIRWPGKRSGSVDDGLHYQLDLAPTIAELLGAEAPSSWDGISYAGTIDGGKQEGRPYLVLSQCAHVCQRSVRFDDWLYIRSYHDGHHGFPKEMLFDLKHDPHEQINLAETRPEVCRQAIYYYQSWHDDMMASMPFDTDPLWTVMKEGGPFHAKEYAPKRAE</sequence>
<dbReference type="InterPro" id="IPR052701">
    <property type="entry name" value="GAG_Ulvan_Degrading_Sulfatases"/>
</dbReference>
<dbReference type="CDD" id="cd16148">
    <property type="entry name" value="sulfatase_like"/>
    <property type="match status" value="1"/>
</dbReference>
<dbReference type="SUPFAM" id="SSF53649">
    <property type="entry name" value="Alkaline phosphatase-like"/>
    <property type="match status" value="1"/>
</dbReference>
<dbReference type="GO" id="GO:0016787">
    <property type="term" value="F:hydrolase activity"/>
    <property type="evidence" value="ECO:0007669"/>
    <property type="project" value="UniProtKB-KW"/>
</dbReference>
<name>A0A9X1WRG2_9BACL</name>
<dbReference type="InterPro" id="IPR017850">
    <property type="entry name" value="Alkaline_phosphatase_core_sf"/>
</dbReference>
<feature type="domain" description="Sulfatase N-terminal" evidence="1">
    <location>
        <begin position="3"/>
        <end position="334"/>
    </location>
</feature>
<dbReference type="Pfam" id="PF00884">
    <property type="entry name" value="Sulfatase"/>
    <property type="match status" value="1"/>
</dbReference>
<organism evidence="2 3">
    <name type="scientific">Paenibacillus mangrovi</name>
    <dbReference type="NCBI Taxonomy" id="2931978"/>
    <lineage>
        <taxon>Bacteria</taxon>
        <taxon>Bacillati</taxon>
        <taxon>Bacillota</taxon>
        <taxon>Bacilli</taxon>
        <taxon>Bacillales</taxon>
        <taxon>Paenibacillaceae</taxon>
        <taxon>Paenibacillus</taxon>
    </lineage>
</organism>
<dbReference type="InterPro" id="IPR000917">
    <property type="entry name" value="Sulfatase_N"/>
</dbReference>
<proteinExistence type="predicted"/>
<accession>A0A9X1WRG2</accession>
<dbReference type="EMBL" id="JALIRP010000001">
    <property type="protein sequence ID" value="MCJ8010324.1"/>
    <property type="molecule type" value="Genomic_DNA"/>
</dbReference>
<dbReference type="PANTHER" id="PTHR43751:SF3">
    <property type="entry name" value="SULFATASE N-TERMINAL DOMAIN-CONTAINING PROTEIN"/>
    <property type="match status" value="1"/>
</dbReference>
<gene>
    <name evidence="2" type="ORF">MUG84_01030</name>
</gene>
<protein>
    <submittedName>
        <fullName evidence="2">Sulfatase-like hydrolase/transferase</fullName>
    </submittedName>
</protein>
<dbReference type="AlphaFoldDB" id="A0A9X1WRG2"/>
<dbReference type="Gene3D" id="3.40.720.10">
    <property type="entry name" value="Alkaline Phosphatase, subunit A"/>
    <property type="match status" value="1"/>
</dbReference>
<evidence type="ECO:0000313" key="2">
    <source>
        <dbReference type="EMBL" id="MCJ8010324.1"/>
    </source>
</evidence>
<evidence type="ECO:0000259" key="1">
    <source>
        <dbReference type="Pfam" id="PF00884"/>
    </source>
</evidence>
<keyword evidence="2" id="KW-0378">Hydrolase</keyword>
<dbReference type="RefSeq" id="WP_244717960.1">
    <property type="nucleotide sequence ID" value="NZ_JALIRP010000001.1"/>
</dbReference>
<dbReference type="PANTHER" id="PTHR43751">
    <property type="entry name" value="SULFATASE"/>
    <property type="match status" value="1"/>
</dbReference>
<comment type="caution">
    <text evidence="2">The sequence shown here is derived from an EMBL/GenBank/DDBJ whole genome shotgun (WGS) entry which is preliminary data.</text>
</comment>
<reference evidence="2" key="1">
    <citation type="submission" date="2022-04" db="EMBL/GenBank/DDBJ databases">
        <title>Paenibacillus mangrovi sp. nov., a novel endophytic bacterium isolated from bark of Kandelia candel.</title>
        <authorList>
            <person name="Tuo L."/>
        </authorList>
    </citation>
    <scope>NUCLEOTIDE SEQUENCE</scope>
    <source>
        <strain evidence="2">KQZ6P-2</strain>
    </source>
</reference>
<dbReference type="Proteomes" id="UP001139347">
    <property type="component" value="Unassembled WGS sequence"/>
</dbReference>
<keyword evidence="3" id="KW-1185">Reference proteome</keyword>